<feature type="compositionally biased region" description="Basic and acidic residues" evidence="2">
    <location>
        <begin position="373"/>
        <end position="387"/>
    </location>
</feature>
<dbReference type="EMBL" id="CAICTM010000104">
    <property type="protein sequence ID" value="CAB9501335.1"/>
    <property type="molecule type" value="Genomic_DNA"/>
</dbReference>
<feature type="compositionally biased region" description="Polar residues" evidence="2">
    <location>
        <begin position="810"/>
        <end position="820"/>
    </location>
</feature>
<evidence type="ECO:0000256" key="1">
    <source>
        <dbReference type="SAM" id="Coils"/>
    </source>
</evidence>
<feature type="compositionally biased region" description="Low complexity" evidence="2">
    <location>
        <begin position="264"/>
        <end position="274"/>
    </location>
</feature>
<feature type="compositionally biased region" description="Basic and acidic residues" evidence="2">
    <location>
        <begin position="32"/>
        <end position="44"/>
    </location>
</feature>
<protein>
    <submittedName>
        <fullName evidence="3">Uncharacterized protein</fullName>
    </submittedName>
</protein>
<feature type="compositionally biased region" description="Polar residues" evidence="2">
    <location>
        <begin position="192"/>
        <end position="207"/>
    </location>
</feature>
<feature type="compositionally biased region" description="Basic and acidic residues" evidence="2">
    <location>
        <begin position="173"/>
        <end position="185"/>
    </location>
</feature>
<organism evidence="3 4">
    <name type="scientific">Seminavis robusta</name>
    <dbReference type="NCBI Taxonomy" id="568900"/>
    <lineage>
        <taxon>Eukaryota</taxon>
        <taxon>Sar</taxon>
        <taxon>Stramenopiles</taxon>
        <taxon>Ochrophyta</taxon>
        <taxon>Bacillariophyta</taxon>
        <taxon>Bacillariophyceae</taxon>
        <taxon>Bacillariophycidae</taxon>
        <taxon>Naviculales</taxon>
        <taxon>Naviculaceae</taxon>
        <taxon>Seminavis</taxon>
    </lineage>
</organism>
<feature type="coiled-coil region" evidence="1">
    <location>
        <begin position="2300"/>
        <end position="2350"/>
    </location>
</feature>
<feature type="compositionally biased region" description="Polar residues" evidence="2">
    <location>
        <begin position="2715"/>
        <end position="2729"/>
    </location>
</feature>
<dbReference type="Proteomes" id="UP001153069">
    <property type="component" value="Unassembled WGS sequence"/>
</dbReference>
<feature type="compositionally biased region" description="Basic and acidic residues" evidence="2">
    <location>
        <begin position="239"/>
        <end position="258"/>
    </location>
</feature>
<feature type="compositionally biased region" description="Basic residues" evidence="2">
    <location>
        <begin position="444"/>
        <end position="453"/>
    </location>
</feature>
<feature type="compositionally biased region" description="Basic and acidic residues" evidence="2">
    <location>
        <begin position="519"/>
        <end position="534"/>
    </location>
</feature>
<feature type="coiled-coil region" evidence="1">
    <location>
        <begin position="1940"/>
        <end position="1985"/>
    </location>
</feature>
<feature type="compositionally biased region" description="Acidic residues" evidence="2">
    <location>
        <begin position="106"/>
        <end position="115"/>
    </location>
</feature>
<feature type="compositionally biased region" description="Polar residues" evidence="2">
    <location>
        <begin position="117"/>
        <end position="131"/>
    </location>
</feature>
<feature type="compositionally biased region" description="Basic residues" evidence="2">
    <location>
        <begin position="1"/>
        <end position="11"/>
    </location>
</feature>
<proteinExistence type="predicted"/>
<accession>A0A9N8DIT2</accession>
<feature type="coiled-coil region" evidence="1">
    <location>
        <begin position="1438"/>
        <end position="1493"/>
    </location>
</feature>
<evidence type="ECO:0000313" key="3">
    <source>
        <dbReference type="EMBL" id="CAB9501335.1"/>
    </source>
</evidence>
<feature type="compositionally biased region" description="Polar residues" evidence="2">
    <location>
        <begin position="848"/>
        <end position="858"/>
    </location>
</feature>
<gene>
    <name evidence="3" type="ORF">SEMRO_105_G053370.1</name>
</gene>
<feature type="coiled-coil region" evidence="1">
    <location>
        <begin position="2741"/>
        <end position="2792"/>
    </location>
</feature>
<sequence length="3278" mass="369811">MRPAQKSKRLKRYEQHPKGKKQIPVSSPLEQRQSDSRGSSHDNDSSSSRSDSDSMNMTTTTTGRRERLYGRTGRPAKASVPSQRSESRTRRRKEEPPSQKEHQVIEDEIDNDEDTLITRNSQADTRQYSPPQQQHRHQDDDGDETAHVSMSEFSTSLNDRRRQRARRKVQNSLRDRRQQLAKEGDCAEDETIISNLTGDSTEASSLQHRIRKRAKQQVSRVHVRTRGERHNNNSSTPKQDQDDKLWEKGVGESHRGGRDDDESLATASSTSTLQDRVRRRTRRLQERGTVRSHRPFLSQDGSTKDYRDDDEHDLSFTMDDFDEEDDVDEAEESHIRTAASLTEDSTVVHSESVGQVLESAPIDLSVALSTENGSKDDSRLQDRYEIKRGHRIHSRSPHKDIRAHQSTSNGSSQHSDRQQPRSQSRSRRSPKKERQHPTAPPSSQKKRQQHSTSHHPSSQKERQNSVSHPSHKARQHSSSRQPSDKDKKPPSRLPPPTKRQCSLSQSSLQQEKQGSHQLPQRERQQQSKHDHSSDRVPSSKRPLSPPGLKAVATTPVNRTRFDEESEPQNGGSENLSSILARVDDVIGSDEDDDDNDDGDDEDDCDTVVQLKEPRDEDCILSVEPASVAGTATDVKRSKGYIINESRGTIVDQFVEGSTSSQQTKSKGSGSGITTSAPSKGEEIKRKKKRGSDRLACNFSVEPLSPMSEVSRISPRPANANNNTGAHGIMAMLEQYLPDDLSEGPLNSVFDQYIPTFTSVDGSTFDHFSKVSSTSTSHPLRFVNELALTEESYDPAGDEKKKERKSKTPKASEQNGPSERGNSSSMQQDSNGSSGMTQDKGSEPGPRSLDTQVTNQAESYSKRASDLSEEGIEVTETETSLVVEPPSAEQLCEESAPTEAELPPEQFVNNLRKILFSTTIQVVSPKYRGWKPEELEVILVESPQSTNLGTIPTAVTETSSHSSYERDLENLQIEKAENYSVSTTPVSADASSSYSSIPPITATLSYDSEDPIPAPPDGVSAASDEDEDSHFDDYEPTPRAAQHDQRSHSKPLEPVVLSMNVRSKPSHFFHETPSSAQGELRMKLDEIHGNKAALKNQQLETALTLLATENTSGHTQRLIRRTRSEDVPCSHQAAPFHDTILEQIDLPPVDECSDHAFGKCDQADNKENQFSSPDLMWQSTHESIRQLKETSSSQRQLLTRLVAERNGANATASTAKYKLTACSGLLSSKDHEIEGLRRANRILRVQVAQVKTTKITPEVAPENHNQVKQLTEKLHELDANGVVVDQEQLDREAKENVASRLYRSERNVSSEFLEIDHCIFELKCNEVTTLQVSQVHEAPFQDRDDKRDDDDSSTSADHEIHAAIEKIVANETAFLQEKVASLEEQLAIRSETHDRRIPPQEPDGDSPEHSVSISSKQHDRDGNVVGMAMTPGGSDPSLLEGVSRRLEKAIHALKELSTEKEVLKQELRASRGECQGYKEKLALKEEEILSLKESSAKALDHSERQLQYYKQNALSIEEKSVTSDDTKHERKSMRNLVDSLQKDYAEAERRRVEATSKYEAVDLELKRTKRDLESKILDNDDLLKKTEQLFSAKLESDEKILLIEGHRSSNEKRTNDDEFLKHYKRSVAKLEQEISMLRESEKESAEKTRVEICSLRGLVEQLRRDYSEAKHASDGATEKVRDVESQRNHLKLELQNSKLENQDIAAKAKQLHAEKEALETKIASLETKAAQLKLETKRKSLQSDGDIELFKLSVQKLENELATLKEHEMVKTEKASNEVSSLKSEIVHLQDELSVVSKDRDATASELKALSDKLSQISQDLDKSREEKQRLERDLEKARREKERLSCEVQQLLVTKEDFEGRLATLRSALTSTHDDRKRFIEENKLSIEQYRTQIKGLEASVKTMNDRHAQAVEETQRVSAAHQECMSSLRKELESDRIALEESRQMVASKEETIQECRKRMDEDAEKATMMIDSKEKRILELQKDVFRVEGERDAISSTCDAVTFELERAKLDLESRILDNTELSLRVEQLFAAKEECEEKIASLEGCAASKTSIENHVDGTEWSNNKEEAFFMAKMRISTLQSEVEELREQAKAKEDDAFSDYHISDDVYKLNREKQEAAAKCAYLSKENENISAMLEVTRNDLSQSIIEIARLEMDLDDASKGLGSLSASKSYDSEKTESISFLSKQNDELSKKLELALAENKASRSKAENVENQSNAKFNQDNELLMGRIRLLESGSREMKESCLQLKKDKQDLLGRIRTLEKEALKKAKEDLATVSEKRALMDEIRRLEESQITANAKISSQKASLEAARAEAERAKESLFSPSEKRALMDEIRRLEESQISANAKISSQKASIDAARTEAEERAKESLFSASEKRALMDEIRRLEELQISSHTKISNQHASLDAARTEVSELKCELLRKHALEATLHSHKEEATRLRSRLSALEKELQSSEELSRETLEKLQCEEQEKQVITADLKRVERKIATAETEASHLKLQISDMEKKLCSTEDSFNGAMGKLKAEETEREKLSVKCQLVEAELAEKDKEIDAAKADVMGLRSEIEGLRAGLRVKAREKAQKHHDEVSEERRYKVQLKKAEDKIRSLTTALAESREQEASMRREMDWAQERDRDELLLLREHVSTLQTDILAVEEERKRIIKDNRTLLSKHQSDLQEKEIELEQIRDNYSKTFNELDSSQGRKDTTVEAENAEGFGNSNRTEGGSTSAKQNDAVDEESHFLSSQLNETVATLEKNKARINQLEAYLTKTLTEQDSYVNQIHMLQDELANMQNAKRDAEMPADSSLRHSDDDKDSHAGRITELECNLEKVASEKQKHAHEIEELRQELSTLKDKSSAGTPLKTESAPKRTEKPVAAAAPIPAIIQPKVDSTSISMLEPDEDHSLCDGTRPTLGDMSVSSNVAMSVASSFATPDIVEKHTMYAKKVNKQLGLASEREAEVSRTVERKLNLLMKEISKLCGPDVTRSLLDDTSALSGSVDFFLSATDPMTLEFDLECRLADVTQMATMLDVLLADKKKIEHKMKALYQTNADYVKEAKAIIAEKSVVLRRQGEVIDTLTEELVVLQQRDKLESRTLISEISLLKENLSHLQVQFEKDDVVKVQAENRLEVALREHKSLEVGLRQNHRERHHCQKRLPRFHRDLEAFQNKMEERISKLKNADSSSEEDDTDLIKSANCLKSAVEDVLSYYSKERWELRVQTIRSSCSDSGEPEYFITLHDDDYKVATQNKTPSTDAKSSIPSTDARSKAAIIAKANSQQRFVC</sequence>
<feature type="region of interest" description="Disordered" evidence="2">
    <location>
        <begin position="2792"/>
        <end position="2814"/>
    </location>
</feature>
<dbReference type="OrthoDB" id="6108017at2759"/>
<comment type="caution">
    <text evidence="3">The sequence shown here is derived from an EMBL/GenBank/DDBJ whole genome shotgun (WGS) entry which is preliminary data.</text>
</comment>
<feature type="compositionally biased region" description="Polar residues" evidence="2">
    <location>
        <begin position="567"/>
        <end position="577"/>
    </location>
</feature>
<feature type="region of interest" description="Disordered" evidence="2">
    <location>
        <begin position="2846"/>
        <end position="2871"/>
    </location>
</feature>
<feature type="coiled-coil region" evidence="1">
    <location>
        <begin position="1880"/>
        <end position="1914"/>
    </location>
</feature>
<feature type="compositionally biased region" description="Basic residues" evidence="2">
    <location>
        <begin position="424"/>
        <end position="434"/>
    </location>
</feature>
<feature type="coiled-coil region" evidence="1">
    <location>
        <begin position="1529"/>
        <end position="1563"/>
    </location>
</feature>
<feature type="region of interest" description="Disordered" evidence="2">
    <location>
        <begin position="1"/>
        <end position="347"/>
    </location>
</feature>
<feature type="region of interest" description="Disordered" evidence="2">
    <location>
        <begin position="2693"/>
        <end position="2741"/>
    </location>
</feature>
<feature type="compositionally biased region" description="Basic and acidic residues" evidence="2">
    <location>
        <begin position="1040"/>
        <end position="1050"/>
    </location>
</feature>
<feature type="compositionally biased region" description="Acidic residues" evidence="2">
    <location>
        <begin position="866"/>
        <end position="875"/>
    </location>
</feature>
<feature type="compositionally biased region" description="Low complexity" evidence="2">
    <location>
        <begin position="656"/>
        <end position="675"/>
    </location>
</feature>
<feature type="compositionally biased region" description="Acidic residues" evidence="2">
    <location>
        <begin position="586"/>
        <end position="605"/>
    </location>
</feature>
<feature type="region of interest" description="Disordered" evidence="2">
    <location>
        <begin position="368"/>
        <end position="615"/>
    </location>
</feature>
<feature type="region of interest" description="Disordered" evidence="2">
    <location>
        <begin position="1388"/>
        <end position="1422"/>
    </location>
</feature>
<feature type="compositionally biased region" description="Acidic residues" evidence="2">
    <location>
        <begin position="319"/>
        <end position="331"/>
    </location>
</feature>
<evidence type="ECO:0000256" key="2">
    <source>
        <dbReference type="SAM" id="MobiDB-lite"/>
    </source>
</evidence>
<feature type="region of interest" description="Disordered" evidence="2">
    <location>
        <begin position="1000"/>
        <end position="1051"/>
    </location>
</feature>
<feature type="compositionally biased region" description="Low complexity" evidence="2">
    <location>
        <begin position="500"/>
        <end position="512"/>
    </location>
</feature>
<name>A0A9N8DIT2_9STRA</name>
<evidence type="ECO:0000313" key="4">
    <source>
        <dbReference type="Proteomes" id="UP001153069"/>
    </source>
</evidence>
<feature type="compositionally biased region" description="Low complexity" evidence="2">
    <location>
        <begin position="45"/>
        <end position="62"/>
    </location>
</feature>
<feature type="coiled-coil region" evidence="1">
    <location>
        <begin position="1619"/>
        <end position="1854"/>
    </location>
</feature>
<feature type="compositionally biased region" description="Low complexity" evidence="2">
    <location>
        <begin position="821"/>
        <end position="835"/>
    </location>
</feature>
<feature type="compositionally biased region" description="Basic and acidic residues" evidence="2">
    <location>
        <begin position="85"/>
        <end position="105"/>
    </location>
</feature>
<keyword evidence="1" id="KW-0175">Coiled coil</keyword>
<feature type="region of interest" description="Disordered" evidence="2">
    <location>
        <begin position="1335"/>
        <end position="1356"/>
    </location>
</feature>
<feature type="region of interest" description="Disordered" evidence="2">
    <location>
        <begin position="790"/>
        <end position="899"/>
    </location>
</feature>
<reference evidence="3" key="1">
    <citation type="submission" date="2020-06" db="EMBL/GenBank/DDBJ databases">
        <authorList>
            <consortium name="Plant Systems Biology data submission"/>
        </authorList>
    </citation>
    <scope>NUCLEOTIDE SEQUENCE</scope>
    <source>
        <strain evidence="3">D6</strain>
    </source>
</reference>
<feature type="coiled-coil region" evidence="1">
    <location>
        <begin position="2589"/>
        <end position="2630"/>
    </location>
</feature>
<keyword evidence="4" id="KW-1185">Reference proteome</keyword>
<feature type="coiled-coil region" evidence="1">
    <location>
        <begin position="2424"/>
        <end position="2563"/>
    </location>
</feature>
<feature type="coiled-coil region" evidence="1">
    <location>
        <begin position="2183"/>
        <end position="2217"/>
    </location>
</feature>
<feature type="region of interest" description="Disordered" evidence="2">
    <location>
        <begin position="653"/>
        <end position="694"/>
    </location>
</feature>